<feature type="domain" description="HTH crp-type" evidence="5">
    <location>
        <begin position="153"/>
        <end position="219"/>
    </location>
</feature>
<dbReference type="Pfam" id="PF13545">
    <property type="entry name" value="HTH_Crp_2"/>
    <property type="match status" value="1"/>
</dbReference>
<dbReference type="SMART" id="SM00419">
    <property type="entry name" value="HTH_CRP"/>
    <property type="match status" value="1"/>
</dbReference>
<dbReference type="SUPFAM" id="SSF51206">
    <property type="entry name" value="cAMP-binding domain-like"/>
    <property type="match status" value="1"/>
</dbReference>
<organism evidence="6 7">
    <name type="scientific">Peptoniphilus asaccharolyticus DSM 20463</name>
    <dbReference type="NCBI Taxonomy" id="573058"/>
    <lineage>
        <taxon>Bacteria</taxon>
        <taxon>Bacillati</taxon>
        <taxon>Bacillota</taxon>
        <taxon>Tissierellia</taxon>
        <taxon>Tissierellales</taxon>
        <taxon>Peptoniphilaceae</taxon>
        <taxon>Peptoniphilus</taxon>
    </lineage>
</organism>
<dbReference type="InterPro" id="IPR050397">
    <property type="entry name" value="Env_Response_Regulators"/>
</dbReference>
<dbReference type="GO" id="GO:0005829">
    <property type="term" value="C:cytosol"/>
    <property type="evidence" value="ECO:0007669"/>
    <property type="project" value="TreeGrafter"/>
</dbReference>
<dbReference type="EMBL" id="FWWR01000009">
    <property type="protein sequence ID" value="SMB88159.1"/>
    <property type="molecule type" value="Genomic_DNA"/>
</dbReference>
<dbReference type="SUPFAM" id="SSF46785">
    <property type="entry name" value="Winged helix' DNA-binding domain"/>
    <property type="match status" value="1"/>
</dbReference>
<dbReference type="RefSeq" id="WP_084230904.1">
    <property type="nucleotide sequence ID" value="NZ_FWWR01000009.1"/>
</dbReference>
<proteinExistence type="predicted"/>
<dbReference type="PANTHER" id="PTHR24567:SF26">
    <property type="entry name" value="REGULATORY PROTEIN YEIL"/>
    <property type="match status" value="1"/>
</dbReference>
<evidence type="ECO:0000259" key="4">
    <source>
        <dbReference type="PROSITE" id="PS50042"/>
    </source>
</evidence>
<evidence type="ECO:0000313" key="6">
    <source>
        <dbReference type="EMBL" id="SMB88159.1"/>
    </source>
</evidence>
<reference evidence="7" key="1">
    <citation type="submission" date="2017-04" db="EMBL/GenBank/DDBJ databases">
        <authorList>
            <person name="Varghese N."/>
            <person name="Submissions S."/>
        </authorList>
    </citation>
    <scope>NUCLEOTIDE SEQUENCE [LARGE SCALE GENOMIC DNA]</scope>
    <source>
        <strain evidence="7">DSM 20463</strain>
    </source>
</reference>
<dbReference type="OrthoDB" id="9798104at2"/>
<dbReference type="PROSITE" id="PS51063">
    <property type="entry name" value="HTH_CRP_2"/>
    <property type="match status" value="1"/>
</dbReference>
<dbReference type="InterPro" id="IPR000595">
    <property type="entry name" value="cNMP-bd_dom"/>
</dbReference>
<keyword evidence="2" id="KW-0238">DNA-binding</keyword>
<dbReference type="AlphaFoldDB" id="A0A1W1V452"/>
<dbReference type="PANTHER" id="PTHR24567">
    <property type="entry name" value="CRP FAMILY TRANSCRIPTIONAL REGULATORY PROTEIN"/>
    <property type="match status" value="1"/>
</dbReference>
<keyword evidence="1" id="KW-0805">Transcription regulation</keyword>
<evidence type="ECO:0000256" key="1">
    <source>
        <dbReference type="ARBA" id="ARBA00023015"/>
    </source>
</evidence>
<evidence type="ECO:0000259" key="5">
    <source>
        <dbReference type="PROSITE" id="PS51063"/>
    </source>
</evidence>
<dbReference type="InterPro" id="IPR036390">
    <property type="entry name" value="WH_DNA-bd_sf"/>
</dbReference>
<dbReference type="STRING" id="573058.SAMN00017477_1355"/>
<dbReference type="InterPro" id="IPR012318">
    <property type="entry name" value="HTH_CRP"/>
</dbReference>
<feature type="domain" description="Cyclic nucleotide-binding" evidence="4">
    <location>
        <begin position="19"/>
        <end position="139"/>
    </location>
</feature>
<accession>A0A1W1V452</accession>
<protein>
    <submittedName>
        <fullName evidence="6">CRP/FNR family transcriptional regulator, anaerobic regulatory protein</fullName>
    </submittedName>
</protein>
<name>A0A1W1V452_PEPAS</name>
<dbReference type="InterPro" id="IPR014710">
    <property type="entry name" value="RmlC-like_jellyroll"/>
</dbReference>
<dbReference type="InterPro" id="IPR036388">
    <property type="entry name" value="WH-like_DNA-bd_sf"/>
</dbReference>
<evidence type="ECO:0000313" key="7">
    <source>
        <dbReference type="Proteomes" id="UP000192368"/>
    </source>
</evidence>
<dbReference type="Gene3D" id="2.60.120.10">
    <property type="entry name" value="Jelly Rolls"/>
    <property type="match status" value="1"/>
</dbReference>
<dbReference type="Gene3D" id="1.10.10.10">
    <property type="entry name" value="Winged helix-like DNA-binding domain superfamily/Winged helix DNA-binding domain"/>
    <property type="match status" value="1"/>
</dbReference>
<sequence>MIKRESCSGCNVCAREVELFSMLDDELQRKIAKDAVHTSRKKGDVILNEGDKISSIFLIREGRIKISKIGIDGKEYIQDILVGGDAIGEELFMNDEIFPYNIVCVTDVKLCEVTRENFVKLVSENYEVGISLISSLLGKLKRANEKNLILQENDALIRLVNFMLEIDERTHGDIELTIDNIAASINLRRETVSRKLKDLIELSLIEREGQSKIKVLDRNGLKNIIS</sequence>
<dbReference type="SMART" id="SM00100">
    <property type="entry name" value="cNMP"/>
    <property type="match status" value="1"/>
</dbReference>
<dbReference type="CDD" id="cd00038">
    <property type="entry name" value="CAP_ED"/>
    <property type="match status" value="1"/>
</dbReference>
<gene>
    <name evidence="6" type="ORF">SAMN00017477_1355</name>
</gene>
<dbReference type="Pfam" id="PF00027">
    <property type="entry name" value="cNMP_binding"/>
    <property type="match status" value="1"/>
</dbReference>
<dbReference type="PROSITE" id="PS50042">
    <property type="entry name" value="CNMP_BINDING_3"/>
    <property type="match status" value="1"/>
</dbReference>
<dbReference type="GO" id="GO:0003700">
    <property type="term" value="F:DNA-binding transcription factor activity"/>
    <property type="evidence" value="ECO:0007669"/>
    <property type="project" value="TreeGrafter"/>
</dbReference>
<evidence type="ECO:0000256" key="3">
    <source>
        <dbReference type="ARBA" id="ARBA00023163"/>
    </source>
</evidence>
<keyword evidence="7" id="KW-1185">Reference proteome</keyword>
<dbReference type="InterPro" id="IPR018490">
    <property type="entry name" value="cNMP-bd_dom_sf"/>
</dbReference>
<dbReference type="GO" id="GO:0003677">
    <property type="term" value="F:DNA binding"/>
    <property type="evidence" value="ECO:0007669"/>
    <property type="project" value="UniProtKB-KW"/>
</dbReference>
<keyword evidence="3" id="KW-0804">Transcription</keyword>
<dbReference type="Proteomes" id="UP000192368">
    <property type="component" value="Unassembled WGS sequence"/>
</dbReference>
<evidence type="ECO:0000256" key="2">
    <source>
        <dbReference type="ARBA" id="ARBA00023125"/>
    </source>
</evidence>